<sequence>MEEFLHLPNGHLLNLQPRPRHGKRTRVSNEVLTPTRVQETTPKPDERLKFGGKDSTSASPDTAPRKKTPTKLPLPKSLTDKEKQQPKEQPATSEQKGHRADRVLQPKRSFGALQRSSPKKTDNDRDQYWRKVKDRFEKDIPGASFSKEKPKEYYQEAYRKIVSLANSPRQEIAKQKQKLAGGVPRGDKTVLQGPSPPTKIPNSNDIRTSFGRTAREGGAGSSTGQRKRPINVNQRTHLNFSSSTPAISSERTDTNTDSSEHSHPSVSPISAPSSSLTEWEDKFVVNMPTAKEPNPPIMTTQQISDFQQSIEKVHKEGGAMLDPDTLPSPRTRTPEDSTSNPPGQEKTSTGLDGQDSRVGRPTEVSDSNCSSGHRRYYSPEEVGKQRFSTIWEEGPAKSVNKTPAANPDGSFLGCKEINGPYDKNPDEILLFSMTDERPRMIDIPSGRSKVSKEGKRITSNRATSTSPEKAVVQEEWKPISRNLKQAQCSKPLPKTMCQEAKCRLPDQTEVSAKASMTENLDPSANTTKQHDKQKLGRKSDDVFIITPTITRTMVTMADLRSSPKNTDAQEPTPRAAGEIISDSRVKQTLSSSASGLRRATQNSWEKSNTPCAVSSTAVPPTNTHPTPKSRTEADRTSPQRPRAIRGFIRTQGLPKPKTEISGEPVCNNQQKPYIASVSPKRGNAHSLKSASDTTLVEKPSTPEAISPTASISKDRVRQDSVMQEAGPIEVAELDGQQVSDTAKELFYSKITDFNTDLHCNGLPTHNKEAPSQEIMGYVRDALIELTGQLQGLYDEIMANRHSRAMLVKITFNNVLKMIEHCLHVLKDLLGILALYNTTGSWPKPTREDFARSLIDLCKAMVYLIALGFVMMVIGRAAGFECIAISHTHFYASSSTNSIPNQHLYFTTAITTTTRMQRC</sequence>
<feature type="compositionally biased region" description="Polar residues" evidence="1">
    <location>
        <begin position="328"/>
        <end position="351"/>
    </location>
</feature>
<feature type="compositionally biased region" description="Polar residues" evidence="1">
    <location>
        <begin position="586"/>
        <end position="628"/>
    </location>
</feature>
<feature type="compositionally biased region" description="Polar residues" evidence="1">
    <location>
        <begin position="515"/>
        <end position="527"/>
    </location>
</feature>
<feature type="compositionally biased region" description="Polar residues" evidence="1">
    <location>
        <begin position="28"/>
        <end position="41"/>
    </location>
</feature>
<keyword evidence="2" id="KW-1133">Transmembrane helix</keyword>
<feature type="compositionally biased region" description="Basic and acidic residues" evidence="1">
    <location>
        <begin position="250"/>
        <end position="263"/>
    </location>
</feature>
<accession>A0A370PI74</accession>
<proteinExistence type="predicted"/>
<feature type="transmembrane region" description="Helical" evidence="2">
    <location>
        <begin position="859"/>
        <end position="878"/>
    </location>
</feature>
<protein>
    <recommendedName>
        <fullName evidence="5">NTP binding protein</fullName>
    </recommendedName>
</protein>
<organism evidence="3 4">
    <name type="scientific">Aspergillus phoenicis ATCC 13157</name>
    <dbReference type="NCBI Taxonomy" id="1353007"/>
    <lineage>
        <taxon>Eukaryota</taxon>
        <taxon>Fungi</taxon>
        <taxon>Dikarya</taxon>
        <taxon>Ascomycota</taxon>
        <taxon>Pezizomycotina</taxon>
        <taxon>Eurotiomycetes</taxon>
        <taxon>Eurotiomycetidae</taxon>
        <taxon>Eurotiales</taxon>
        <taxon>Aspergillaceae</taxon>
        <taxon>Aspergillus</taxon>
    </lineage>
</organism>
<evidence type="ECO:0000313" key="4">
    <source>
        <dbReference type="Proteomes" id="UP000254937"/>
    </source>
</evidence>
<feature type="compositionally biased region" description="Basic and acidic residues" evidence="1">
    <location>
        <begin position="42"/>
        <end position="52"/>
    </location>
</feature>
<evidence type="ECO:0000256" key="2">
    <source>
        <dbReference type="SAM" id="Phobius"/>
    </source>
</evidence>
<gene>
    <name evidence="3" type="ORF">M752DRAFT_266575</name>
</gene>
<feature type="compositionally biased region" description="Low complexity" evidence="1">
    <location>
        <begin position="264"/>
        <end position="275"/>
    </location>
</feature>
<evidence type="ECO:0000313" key="3">
    <source>
        <dbReference type="EMBL" id="RDK41898.1"/>
    </source>
</evidence>
<keyword evidence="2" id="KW-0472">Membrane</keyword>
<dbReference type="Proteomes" id="UP000254937">
    <property type="component" value="Unassembled WGS sequence"/>
</dbReference>
<feature type="region of interest" description="Disordered" evidence="1">
    <location>
        <begin position="440"/>
        <end position="467"/>
    </location>
</feature>
<evidence type="ECO:0000256" key="1">
    <source>
        <dbReference type="SAM" id="MobiDB-lite"/>
    </source>
</evidence>
<feature type="region of interest" description="Disordered" evidence="1">
    <location>
        <begin position="515"/>
        <end position="539"/>
    </location>
</feature>
<feature type="region of interest" description="Disordered" evidence="1">
    <location>
        <begin position="1"/>
        <end position="130"/>
    </location>
</feature>
<feature type="region of interest" description="Disordered" evidence="1">
    <location>
        <begin position="555"/>
        <end position="640"/>
    </location>
</feature>
<name>A0A370PI74_ASPPH</name>
<feature type="compositionally biased region" description="Polar residues" evidence="1">
    <location>
        <begin position="200"/>
        <end position="211"/>
    </location>
</feature>
<feature type="compositionally biased region" description="Basic and acidic residues" evidence="1">
    <location>
        <begin position="95"/>
        <end position="104"/>
    </location>
</feature>
<dbReference type="AlphaFoldDB" id="A0A370PI74"/>
<feature type="region of interest" description="Disordered" evidence="1">
    <location>
        <begin position="308"/>
        <end position="380"/>
    </location>
</feature>
<feature type="compositionally biased region" description="Polar residues" evidence="1">
    <location>
        <begin position="457"/>
        <end position="467"/>
    </location>
</feature>
<feature type="compositionally biased region" description="Basic and acidic residues" evidence="1">
    <location>
        <begin position="528"/>
        <end position="539"/>
    </location>
</feature>
<feature type="compositionally biased region" description="Basic and acidic residues" evidence="1">
    <location>
        <begin position="119"/>
        <end position="130"/>
    </location>
</feature>
<evidence type="ECO:0008006" key="5">
    <source>
        <dbReference type="Google" id="ProtNLM"/>
    </source>
</evidence>
<keyword evidence="4" id="KW-1185">Reference proteome</keyword>
<feature type="compositionally biased region" description="Polar residues" evidence="1">
    <location>
        <begin position="231"/>
        <end position="249"/>
    </location>
</feature>
<reference evidence="3 4" key="1">
    <citation type="submission" date="2018-07" db="EMBL/GenBank/DDBJ databases">
        <title>Section-level genome sequencing of Aspergillus section Nigri to investigate inter- and intra-species variation.</title>
        <authorList>
            <consortium name="DOE Joint Genome Institute"/>
            <person name="Vesth T.C."/>
            <person name="Nybo J.L."/>
            <person name="Theobald S."/>
            <person name="Frisvad J.C."/>
            <person name="Larsen T.O."/>
            <person name="Nielsen K.F."/>
            <person name="Hoof J.B."/>
            <person name="Brandl J."/>
            <person name="Salamov A."/>
            <person name="Riley R."/>
            <person name="Gladden J.M."/>
            <person name="Phatale P."/>
            <person name="Nielsen M.T."/>
            <person name="Lyhne E.K."/>
            <person name="Kogle M.E."/>
            <person name="Strasser K."/>
            <person name="McDonnell E."/>
            <person name="Barry K."/>
            <person name="Clum A."/>
            <person name="Chen C."/>
            <person name="Nolan M."/>
            <person name="Sandor L."/>
            <person name="Kuo A."/>
            <person name="Lipzen A."/>
            <person name="Hainaut M."/>
            <person name="Drula E."/>
            <person name="Tsang A."/>
            <person name="Magnuson J.K."/>
            <person name="Henrissat B."/>
            <person name="Wiebenga A."/>
            <person name="Simmons B.A."/>
            <person name="Makela M.R."/>
            <person name="De vries R.P."/>
            <person name="Grigoriev I.V."/>
            <person name="Mortensen U.H."/>
            <person name="Baker S.E."/>
            <person name="Andersen M.R."/>
        </authorList>
    </citation>
    <scope>NUCLEOTIDE SEQUENCE [LARGE SCALE GENOMIC DNA]</scope>
    <source>
        <strain evidence="3 4">ATCC 13157</strain>
    </source>
</reference>
<feature type="region of interest" description="Disordered" evidence="1">
    <location>
        <begin position="678"/>
        <end position="718"/>
    </location>
</feature>
<dbReference type="EMBL" id="KZ851854">
    <property type="protein sequence ID" value="RDK41898.1"/>
    <property type="molecule type" value="Genomic_DNA"/>
</dbReference>
<keyword evidence="2" id="KW-0812">Transmembrane</keyword>
<feature type="region of interest" description="Disordered" evidence="1">
    <location>
        <begin position="169"/>
        <end position="276"/>
    </location>
</feature>